<dbReference type="InterPro" id="IPR001173">
    <property type="entry name" value="Glyco_trans_2-like"/>
</dbReference>
<keyword evidence="7" id="KW-1185">Reference proteome</keyword>
<evidence type="ECO:0000256" key="2">
    <source>
        <dbReference type="ARBA" id="ARBA00006739"/>
    </source>
</evidence>
<accession>A0A5J5KWN7</accession>
<evidence type="ECO:0000256" key="4">
    <source>
        <dbReference type="ARBA" id="ARBA00022679"/>
    </source>
</evidence>
<dbReference type="GO" id="GO:0016757">
    <property type="term" value="F:glycosyltransferase activity"/>
    <property type="evidence" value="ECO:0007669"/>
    <property type="project" value="UniProtKB-KW"/>
</dbReference>
<dbReference type="AlphaFoldDB" id="A0A5J5KWN7"/>
<evidence type="ECO:0000259" key="5">
    <source>
        <dbReference type="Pfam" id="PF00535"/>
    </source>
</evidence>
<proteinExistence type="inferred from homology"/>
<feature type="domain" description="Glycosyltransferase 2-like" evidence="5">
    <location>
        <begin position="41"/>
        <end position="212"/>
    </location>
</feature>
<dbReference type="SUPFAM" id="SSF53448">
    <property type="entry name" value="Nucleotide-diphospho-sugar transferases"/>
    <property type="match status" value="1"/>
</dbReference>
<comment type="caution">
    <text evidence="6">The sequence shown here is derived from an EMBL/GenBank/DDBJ whole genome shotgun (WGS) entry which is preliminary data.</text>
</comment>
<evidence type="ECO:0000313" key="7">
    <source>
        <dbReference type="Proteomes" id="UP000325957"/>
    </source>
</evidence>
<reference evidence="6 7" key="1">
    <citation type="submission" date="2019-05" db="EMBL/GenBank/DDBJ databases">
        <title>Kocuria coralli sp. nov., a novel actinobacterium isolated from coral reef seawater.</title>
        <authorList>
            <person name="Li J."/>
        </authorList>
    </citation>
    <scope>NUCLEOTIDE SEQUENCE [LARGE SCALE GENOMIC DNA]</scope>
    <source>
        <strain evidence="6 7">SCSIO 13007</strain>
    </source>
</reference>
<keyword evidence="3" id="KW-0328">Glycosyltransferase</keyword>
<dbReference type="PANTHER" id="PTHR43179">
    <property type="entry name" value="RHAMNOSYLTRANSFERASE WBBL"/>
    <property type="match status" value="1"/>
</dbReference>
<dbReference type="PANTHER" id="PTHR43179:SF12">
    <property type="entry name" value="GALACTOFURANOSYLTRANSFERASE GLFT2"/>
    <property type="match status" value="1"/>
</dbReference>
<dbReference type="EMBL" id="SZWF01000013">
    <property type="protein sequence ID" value="KAA9393882.1"/>
    <property type="molecule type" value="Genomic_DNA"/>
</dbReference>
<evidence type="ECO:0000313" key="6">
    <source>
        <dbReference type="EMBL" id="KAA9393882.1"/>
    </source>
</evidence>
<protein>
    <submittedName>
        <fullName evidence="6">Glycosyltransferase</fullName>
    </submittedName>
</protein>
<gene>
    <name evidence="6" type="ORF">FCK90_09435</name>
</gene>
<dbReference type="Gene3D" id="3.90.550.10">
    <property type="entry name" value="Spore Coat Polysaccharide Biosynthesis Protein SpsA, Chain A"/>
    <property type="match status" value="1"/>
</dbReference>
<comment type="similarity">
    <text evidence="2">Belongs to the glycosyltransferase 2 family.</text>
</comment>
<keyword evidence="4 6" id="KW-0808">Transferase</keyword>
<evidence type="ECO:0000256" key="3">
    <source>
        <dbReference type="ARBA" id="ARBA00022676"/>
    </source>
</evidence>
<organism evidence="6 7">
    <name type="scientific">Kocuria coralli</name>
    <dbReference type="NCBI Taxonomy" id="1461025"/>
    <lineage>
        <taxon>Bacteria</taxon>
        <taxon>Bacillati</taxon>
        <taxon>Actinomycetota</taxon>
        <taxon>Actinomycetes</taxon>
        <taxon>Micrococcales</taxon>
        <taxon>Micrococcaceae</taxon>
        <taxon>Kocuria</taxon>
    </lineage>
</organism>
<comment type="pathway">
    <text evidence="1">Cell wall biogenesis; cell wall polysaccharide biosynthesis.</text>
</comment>
<dbReference type="Proteomes" id="UP000325957">
    <property type="component" value="Unassembled WGS sequence"/>
</dbReference>
<evidence type="ECO:0000256" key="1">
    <source>
        <dbReference type="ARBA" id="ARBA00004776"/>
    </source>
</evidence>
<name>A0A5J5KWN7_9MICC</name>
<dbReference type="OrthoDB" id="4120491at2"/>
<dbReference type="InterPro" id="IPR029044">
    <property type="entry name" value="Nucleotide-diphossugar_trans"/>
</dbReference>
<sequence length="457" mass="48815">MAAFAAVGVGGGGLGLYPDLAGGPRVTPELVSDRQGPPAVSVIIAYFNDPEGLDAVLGGLRQQTYPGSFQVIVTDDGSTIPPPVVHGAEGPGGTEVVVVHQADRGFRLAAARNLGAQVATGEVLVFLDGDTVPCPGYLSAVTEALETAPKSVVVGTRTHLDMDVEPPRDLGEPGWLAEAWLTTDHLRGGDETNFRFMIGAVLSCRREVFETIGGFDGSIVGYGGEDWEFAWQAHLGGFDLRHEPQAVATHRGADWGARNRADPVEAILQKNAETTRLSPKITHPTMRAAGVLHAVPDIHVLWIPGDGERRWRAGVTAVVLTSLLAAGDVRVQLVTQENLDLFEADPRVEIHHDLPGAGNRAQAGRSRARPRFRVELLAPCQIPAGGLQSVCEQIATSGSCADVVNARGKLLCRVRPERAVAQGRTGLNRVVRAWSVIQEDISLEDEFRRSGLARLKQ</sequence>
<dbReference type="Pfam" id="PF00535">
    <property type="entry name" value="Glycos_transf_2"/>
    <property type="match status" value="1"/>
</dbReference>